<comment type="caution">
    <text evidence="1">The sequence shown here is derived from an EMBL/GenBank/DDBJ whole genome shotgun (WGS) entry which is preliminary data.</text>
</comment>
<dbReference type="AlphaFoldDB" id="A0A0F9KF49"/>
<gene>
    <name evidence="1" type="ORF">LCGC14_1642110</name>
</gene>
<name>A0A0F9KF49_9ZZZZ</name>
<proteinExistence type="predicted"/>
<protein>
    <recommendedName>
        <fullName evidence="2">Antitoxin SocA-like Panacea domain-containing protein</fullName>
    </recommendedName>
</protein>
<evidence type="ECO:0000313" key="1">
    <source>
        <dbReference type="EMBL" id="KKM20773.1"/>
    </source>
</evidence>
<dbReference type="EMBL" id="LAZR01013699">
    <property type="protein sequence ID" value="KKM20773.1"/>
    <property type="molecule type" value="Genomic_DNA"/>
</dbReference>
<reference evidence="1" key="1">
    <citation type="journal article" date="2015" name="Nature">
        <title>Complex archaea that bridge the gap between prokaryotes and eukaryotes.</title>
        <authorList>
            <person name="Spang A."/>
            <person name="Saw J.H."/>
            <person name="Jorgensen S.L."/>
            <person name="Zaremba-Niedzwiedzka K."/>
            <person name="Martijn J."/>
            <person name="Lind A.E."/>
            <person name="van Eijk R."/>
            <person name="Schleper C."/>
            <person name="Guy L."/>
            <person name="Ettema T.J."/>
        </authorList>
    </citation>
    <scope>NUCLEOTIDE SEQUENCE</scope>
</reference>
<evidence type="ECO:0008006" key="2">
    <source>
        <dbReference type="Google" id="ProtNLM"/>
    </source>
</evidence>
<sequence>MKRVNYEDLVLDLYILRNLNTGGGRKKIAKILFLLEEELLQKNSVGPYYVMKKYPMGPYNNAIKRQLENLSFNGYIKHSNRYWSTSTTEGFIYEIEDLFQEFSWLFNTIDDLIENFGEMNGDDIATYIYSLSSIGSAHKPFDFYEDYEEIINPKKIKNPKQQFLLDDDWYDTLDILLNPKKFLAIKKSLKDCKVGNFTISEESLF</sequence>
<accession>A0A0F9KF49</accession>
<organism evidence="1">
    <name type="scientific">marine sediment metagenome</name>
    <dbReference type="NCBI Taxonomy" id="412755"/>
    <lineage>
        <taxon>unclassified sequences</taxon>
        <taxon>metagenomes</taxon>
        <taxon>ecological metagenomes</taxon>
    </lineage>
</organism>